<dbReference type="STRING" id="48709.A0A1D2NJX3"/>
<dbReference type="GO" id="GO:0003779">
    <property type="term" value="F:actin binding"/>
    <property type="evidence" value="ECO:0007669"/>
    <property type="project" value="InterPro"/>
</dbReference>
<name>A0A1D2NJX3_ORCCI</name>
<dbReference type="PROSITE" id="PS51082">
    <property type="entry name" value="WH2"/>
    <property type="match status" value="1"/>
</dbReference>
<feature type="region of interest" description="Disordered" evidence="1">
    <location>
        <begin position="1"/>
        <end position="83"/>
    </location>
</feature>
<dbReference type="AlphaFoldDB" id="A0A1D2NJX3"/>
<dbReference type="OrthoDB" id="7932469at2759"/>
<feature type="compositionally biased region" description="Polar residues" evidence="1">
    <location>
        <begin position="47"/>
        <end position="80"/>
    </location>
</feature>
<feature type="compositionally biased region" description="Polar residues" evidence="1">
    <location>
        <begin position="1"/>
        <end position="17"/>
    </location>
</feature>
<dbReference type="InterPro" id="IPR003124">
    <property type="entry name" value="WH2_dom"/>
</dbReference>
<dbReference type="EMBL" id="LJIJ01000021">
    <property type="protein sequence ID" value="ODN05551.1"/>
    <property type="molecule type" value="Genomic_DNA"/>
</dbReference>
<comment type="caution">
    <text evidence="3">The sequence shown here is derived from an EMBL/GenBank/DDBJ whole genome shotgun (WGS) entry which is preliminary data.</text>
</comment>
<feature type="compositionally biased region" description="Low complexity" evidence="1">
    <location>
        <begin position="239"/>
        <end position="267"/>
    </location>
</feature>
<keyword evidence="4" id="KW-1185">Reference proteome</keyword>
<dbReference type="Proteomes" id="UP000094527">
    <property type="component" value="Unassembled WGS sequence"/>
</dbReference>
<feature type="compositionally biased region" description="Polar residues" evidence="1">
    <location>
        <begin position="353"/>
        <end position="373"/>
    </location>
</feature>
<evidence type="ECO:0000259" key="2">
    <source>
        <dbReference type="PROSITE" id="PS51082"/>
    </source>
</evidence>
<feature type="domain" description="WH2" evidence="2">
    <location>
        <begin position="407"/>
        <end position="424"/>
    </location>
</feature>
<evidence type="ECO:0000313" key="4">
    <source>
        <dbReference type="Proteomes" id="UP000094527"/>
    </source>
</evidence>
<feature type="compositionally biased region" description="Low complexity" evidence="1">
    <location>
        <begin position="26"/>
        <end position="46"/>
    </location>
</feature>
<protein>
    <recommendedName>
        <fullName evidence="2">WH2 domain-containing protein</fullName>
    </recommendedName>
</protein>
<organism evidence="3 4">
    <name type="scientific">Orchesella cincta</name>
    <name type="common">Springtail</name>
    <name type="synonym">Podura cincta</name>
    <dbReference type="NCBI Taxonomy" id="48709"/>
    <lineage>
        <taxon>Eukaryota</taxon>
        <taxon>Metazoa</taxon>
        <taxon>Ecdysozoa</taxon>
        <taxon>Arthropoda</taxon>
        <taxon>Hexapoda</taxon>
        <taxon>Collembola</taxon>
        <taxon>Entomobryomorpha</taxon>
        <taxon>Entomobryoidea</taxon>
        <taxon>Orchesellidae</taxon>
        <taxon>Orchesellinae</taxon>
        <taxon>Orchesella</taxon>
    </lineage>
</organism>
<feature type="region of interest" description="Disordered" evidence="1">
    <location>
        <begin position="221"/>
        <end position="267"/>
    </location>
</feature>
<accession>A0A1D2NJX3</accession>
<proteinExistence type="predicted"/>
<sequence>MTSSSNGTLSRRNSCGQQEKPPPPRRNSSISSSARSSPVPTNSSSNIYSSGQGCTMTQSQSSMNNSEYQTIQRNSNSSHPLQPIFIKNPQYSYVSSNNSVVSSQGSFDSGETTPHASMESLPPPPAYLINEQNATTILTATAEDLSKRLSVADTVRTLTEKNHQPLSPNMVRRANSMKQPGEEIRESRSQSQTNGRRGSASTLESSKQRANLMQVLNQKLAQHQTPPPYSSGYPPIPNQKPIQPIYHQTASPHHPPTSAHHPPQPIYSQVYQPQPIYQQVNTGNGSAGNNNAASRHPRRLSEELLKTTATFVQNRVLGSKTPPPIVTSKEIFVQTLNAKLSQMRPSPNEKKVSTMQHPQMQMQSSNGRASGYSSKHAPSKPSREEISRAIRVRKWISSKTVSDPAVCRDSLMDQIRRGTKLRTTRAMNDRSAPRIH</sequence>
<feature type="region of interest" description="Disordered" evidence="1">
    <location>
        <begin position="278"/>
        <end position="297"/>
    </location>
</feature>
<feature type="compositionally biased region" description="Polar residues" evidence="1">
    <location>
        <begin position="189"/>
        <end position="206"/>
    </location>
</feature>
<reference evidence="3 4" key="1">
    <citation type="journal article" date="2016" name="Genome Biol. Evol.">
        <title>Gene Family Evolution Reflects Adaptation to Soil Environmental Stressors in the Genome of the Collembolan Orchesella cincta.</title>
        <authorList>
            <person name="Faddeeva-Vakhrusheva A."/>
            <person name="Derks M.F."/>
            <person name="Anvar S.Y."/>
            <person name="Agamennone V."/>
            <person name="Suring W."/>
            <person name="Smit S."/>
            <person name="van Straalen N.M."/>
            <person name="Roelofs D."/>
        </authorList>
    </citation>
    <scope>NUCLEOTIDE SEQUENCE [LARGE SCALE GENOMIC DNA]</scope>
    <source>
        <tissue evidence="3">Mixed pool</tissue>
    </source>
</reference>
<evidence type="ECO:0000313" key="3">
    <source>
        <dbReference type="EMBL" id="ODN05551.1"/>
    </source>
</evidence>
<evidence type="ECO:0000256" key="1">
    <source>
        <dbReference type="SAM" id="MobiDB-lite"/>
    </source>
</evidence>
<feature type="region of interest" description="Disordered" evidence="1">
    <location>
        <begin position="97"/>
        <end position="126"/>
    </location>
</feature>
<feature type="region of interest" description="Disordered" evidence="1">
    <location>
        <begin position="159"/>
        <end position="206"/>
    </location>
</feature>
<gene>
    <name evidence="3" type="ORF">Ocin01_01160</name>
</gene>
<feature type="compositionally biased region" description="Pro residues" evidence="1">
    <location>
        <begin position="225"/>
        <end position="238"/>
    </location>
</feature>
<feature type="compositionally biased region" description="Low complexity" evidence="1">
    <location>
        <begin position="278"/>
        <end position="294"/>
    </location>
</feature>
<feature type="compositionally biased region" description="Polar residues" evidence="1">
    <location>
        <begin position="104"/>
        <end position="115"/>
    </location>
</feature>
<feature type="region of interest" description="Disordered" evidence="1">
    <location>
        <begin position="342"/>
        <end position="385"/>
    </location>
</feature>